<evidence type="ECO:0000313" key="5">
    <source>
        <dbReference type="Proteomes" id="UP000635565"/>
    </source>
</evidence>
<dbReference type="InterPro" id="IPR029046">
    <property type="entry name" value="LolA/LolB/LppX"/>
</dbReference>
<dbReference type="Pfam" id="PF07161">
    <property type="entry name" value="LppX_LprAFG"/>
    <property type="match status" value="1"/>
</dbReference>
<keyword evidence="5" id="KW-1185">Reference proteome</keyword>
<keyword evidence="3" id="KW-0472">Membrane</keyword>
<comment type="similarity">
    <text evidence="2">Belongs to the LppX/LprAFG lipoprotein family.</text>
</comment>
<dbReference type="SUPFAM" id="SSF89392">
    <property type="entry name" value="Prokaryotic lipoproteins and lipoprotein localization factors"/>
    <property type="match status" value="1"/>
</dbReference>
<keyword evidence="3" id="KW-1003">Cell membrane</keyword>
<dbReference type="Proteomes" id="UP000635565">
    <property type="component" value="Unassembled WGS sequence"/>
</dbReference>
<evidence type="ECO:0000313" key="4">
    <source>
        <dbReference type="EMBL" id="GHO88373.1"/>
    </source>
</evidence>
<sequence length="242" mass="25936">MRKQGRPLFPPFLVSGTLLVLMLLVEAACGTTGGTSSPPATNTLISRAQHAIQQVKSYHFHLSTEHPGSGAGDSMLVTKADGDIVLPEKLQAQADGVVNNTAIQVHILAVGDREYYTDPITGNWKRTNDLLDPRTLADAHTGVPAMLGNLQHPGHASASSVDDHACWYLSGRLSTRYLAAITGGNTPPNGNVTTNICVGQSDYLPYQIQIQGVVIQGDTPQTLRLFTLSQFDEAVTIQEPKL</sequence>
<accession>A0ABQ3VS11</accession>
<evidence type="ECO:0008006" key="6">
    <source>
        <dbReference type="Google" id="ProtNLM"/>
    </source>
</evidence>
<name>A0ABQ3VS11_9CHLR</name>
<comment type="subcellular location">
    <subcellularLocation>
        <location evidence="1">Cell envelope</location>
    </subcellularLocation>
</comment>
<dbReference type="RefSeq" id="WP_201365962.1">
    <property type="nucleotide sequence ID" value="NZ_BNJJ01000023.1"/>
</dbReference>
<evidence type="ECO:0000256" key="2">
    <source>
        <dbReference type="ARBA" id="ARBA00009194"/>
    </source>
</evidence>
<dbReference type="InterPro" id="IPR009830">
    <property type="entry name" value="LppX/LprAFG"/>
</dbReference>
<proteinExistence type="inferred from homology"/>
<evidence type="ECO:0000256" key="3">
    <source>
        <dbReference type="ARBA" id="ARBA00022475"/>
    </source>
</evidence>
<comment type="caution">
    <text evidence="4">The sequence shown here is derived from an EMBL/GenBank/DDBJ whole genome shotgun (WGS) entry which is preliminary data.</text>
</comment>
<reference evidence="4 5" key="1">
    <citation type="journal article" date="2021" name="Int. J. Syst. Evol. Microbiol.">
        <title>Reticulibacter mediterranei gen. nov., sp. nov., within the new family Reticulibacteraceae fam. nov., and Ktedonospora formicarum gen. nov., sp. nov., Ktedonobacter robiniae sp. nov., Dictyobacter formicarum sp. nov. and Dictyobacter arantiisoli sp. nov., belonging to the class Ktedonobacteria.</title>
        <authorList>
            <person name="Yabe S."/>
            <person name="Zheng Y."/>
            <person name="Wang C.M."/>
            <person name="Sakai Y."/>
            <person name="Abe K."/>
            <person name="Yokota A."/>
            <person name="Donadio S."/>
            <person name="Cavaletti L."/>
            <person name="Monciardini P."/>
        </authorList>
    </citation>
    <scope>NUCLEOTIDE SEQUENCE [LARGE SCALE GENOMIC DNA]</scope>
    <source>
        <strain evidence="4 5">SOSP1-9</strain>
    </source>
</reference>
<protein>
    <recommendedName>
        <fullName evidence="6">LppX_LprAFG lipoprotein</fullName>
    </recommendedName>
</protein>
<evidence type="ECO:0000256" key="1">
    <source>
        <dbReference type="ARBA" id="ARBA00004196"/>
    </source>
</evidence>
<gene>
    <name evidence="4" type="ORF">KSZ_63790</name>
</gene>
<organism evidence="4 5">
    <name type="scientific">Dictyobacter formicarum</name>
    <dbReference type="NCBI Taxonomy" id="2778368"/>
    <lineage>
        <taxon>Bacteria</taxon>
        <taxon>Bacillati</taxon>
        <taxon>Chloroflexota</taxon>
        <taxon>Ktedonobacteria</taxon>
        <taxon>Ktedonobacterales</taxon>
        <taxon>Dictyobacteraceae</taxon>
        <taxon>Dictyobacter</taxon>
    </lineage>
</organism>
<dbReference type="EMBL" id="BNJJ01000023">
    <property type="protein sequence ID" value="GHO88373.1"/>
    <property type="molecule type" value="Genomic_DNA"/>
</dbReference>
<dbReference type="Gene3D" id="2.50.20.20">
    <property type="match status" value="1"/>
</dbReference>